<reference evidence="4" key="1">
    <citation type="journal article" date="2014" name="Int. J. Syst. Evol. Microbiol.">
        <title>Complete genome sequence of Corynebacterium casei LMG S-19264T (=DSM 44701T), isolated from a smear-ripened cheese.</title>
        <authorList>
            <consortium name="US DOE Joint Genome Institute (JGI-PGF)"/>
            <person name="Walter F."/>
            <person name="Albersmeier A."/>
            <person name="Kalinowski J."/>
            <person name="Ruckert C."/>
        </authorList>
    </citation>
    <scope>NUCLEOTIDE SEQUENCE</scope>
    <source>
        <strain evidence="4">JCM 3276</strain>
    </source>
</reference>
<evidence type="ECO:0000313" key="5">
    <source>
        <dbReference type="Proteomes" id="UP000660680"/>
    </source>
</evidence>
<evidence type="ECO:0000259" key="3">
    <source>
        <dbReference type="PROSITE" id="PS50977"/>
    </source>
</evidence>
<dbReference type="Proteomes" id="UP000660680">
    <property type="component" value="Unassembled WGS sequence"/>
</dbReference>
<evidence type="ECO:0000256" key="1">
    <source>
        <dbReference type="ARBA" id="ARBA00023125"/>
    </source>
</evidence>
<gene>
    <name evidence="4" type="ORF">GCM10010171_58600</name>
</gene>
<name>A0A918GRG9_9PSEU</name>
<dbReference type="RefSeq" id="WP_189213840.1">
    <property type="nucleotide sequence ID" value="NZ_BMRB01000008.1"/>
</dbReference>
<dbReference type="GO" id="GO:0003700">
    <property type="term" value="F:DNA-binding transcription factor activity"/>
    <property type="evidence" value="ECO:0007669"/>
    <property type="project" value="TreeGrafter"/>
</dbReference>
<dbReference type="InterPro" id="IPR036271">
    <property type="entry name" value="Tet_transcr_reg_TetR-rel_C_sf"/>
</dbReference>
<protein>
    <submittedName>
        <fullName evidence="4">TetR family transcriptional regulator</fullName>
    </submittedName>
</protein>
<dbReference type="Gene3D" id="1.10.357.10">
    <property type="entry name" value="Tetracycline Repressor, domain 2"/>
    <property type="match status" value="1"/>
</dbReference>
<dbReference type="PANTHER" id="PTHR30055">
    <property type="entry name" value="HTH-TYPE TRANSCRIPTIONAL REGULATOR RUTR"/>
    <property type="match status" value="1"/>
</dbReference>
<reference evidence="4" key="2">
    <citation type="submission" date="2020-09" db="EMBL/GenBank/DDBJ databases">
        <authorList>
            <person name="Sun Q."/>
            <person name="Ohkuma M."/>
        </authorList>
    </citation>
    <scope>NUCLEOTIDE SEQUENCE</scope>
    <source>
        <strain evidence="4">JCM 3276</strain>
    </source>
</reference>
<dbReference type="Pfam" id="PF00440">
    <property type="entry name" value="TetR_N"/>
    <property type="match status" value="1"/>
</dbReference>
<dbReference type="InterPro" id="IPR001647">
    <property type="entry name" value="HTH_TetR"/>
</dbReference>
<proteinExistence type="predicted"/>
<accession>A0A918GRG9</accession>
<dbReference type="PANTHER" id="PTHR30055:SF237">
    <property type="entry name" value="TRANSCRIPTIONAL REPRESSOR MCE3R"/>
    <property type="match status" value="1"/>
</dbReference>
<evidence type="ECO:0000313" key="4">
    <source>
        <dbReference type="EMBL" id="GGS55930.1"/>
    </source>
</evidence>
<sequence length="178" mass="19283">MPKPRLSRESWITAALAALARGGVAAVAVDPLATELGVTRGSFYWHFADRAALLDAALEWWEQKGTTALIEEVAPIADPRERLATLFRMAITDDPTEGLEAALVAHAEDAQVAPVLHRVTGRRIAYLTEAFAAAGAPDPHDRARVAYATYVGWVTLRRAVPESTPDTSVDYLVRALLP</sequence>
<keyword evidence="1 2" id="KW-0238">DNA-binding</keyword>
<dbReference type="GO" id="GO:0000976">
    <property type="term" value="F:transcription cis-regulatory region binding"/>
    <property type="evidence" value="ECO:0007669"/>
    <property type="project" value="TreeGrafter"/>
</dbReference>
<dbReference type="InterPro" id="IPR050109">
    <property type="entry name" value="HTH-type_TetR-like_transc_reg"/>
</dbReference>
<dbReference type="EMBL" id="BMRB01000008">
    <property type="protein sequence ID" value="GGS55930.1"/>
    <property type="molecule type" value="Genomic_DNA"/>
</dbReference>
<feature type="domain" description="HTH tetR-type" evidence="3">
    <location>
        <begin position="5"/>
        <end position="65"/>
    </location>
</feature>
<comment type="caution">
    <text evidence="4">The sequence shown here is derived from an EMBL/GenBank/DDBJ whole genome shotgun (WGS) entry which is preliminary data.</text>
</comment>
<dbReference type="InterPro" id="IPR009057">
    <property type="entry name" value="Homeodomain-like_sf"/>
</dbReference>
<keyword evidence="5" id="KW-1185">Reference proteome</keyword>
<evidence type="ECO:0000256" key="2">
    <source>
        <dbReference type="PROSITE-ProRule" id="PRU00335"/>
    </source>
</evidence>
<organism evidence="4 5">
    <name type="scientific">Actinokineospora fastidiosa</name>
    <dbReference type="NCBI Taxonomy" id="1816"/>
    <lineage>
        <taxon>Bacteria</taxon>
        <taxon>Bacillati</taxon>
        <taxon>Actinomycetota</taxon>
        <taxon>Actinomycetes</taxon>
        <taxon>Pseudonocardiales</taxon>
        <taxon>Pseudonocardiaceae</taxon>
        <taxon>Actinokineospora</taxon>
    </lineage>
</organism>
<dbReference type="SUPFAM" id="SSF48498">
    <property type="entry name" value="Tetracyclin repressor-like, C-terminal domain"/>
    <property type="match status" value="1"/>
</dbReference>
<dbReference type="SUPFAM" id="SSF46689">
    <property type="entry name" value="Homeodomain-like"/>
    <property type="match status" value="1"/>
</dbReference>
<dbReference type="PRINTS" id="PR00455">
    <property type="entry name" value="HTHTETR"/>
</dbReference>
<dbReference type="AlphaFoldDB" id="A0A918GRG9"/>
<feature type="DNA-binding region" description="H-T-H motif" evidence="2">
    <location>
        <begin position="28"/>
        <end position="47"/>
    </location>
</feature>
<dbReference type="PROSITE" id="PS50977">
    <property type="entry name" value="HTH_TETR_2"/>
    <property type="match status" value="1"/>
</dbReference>